<dbReference type="AlphaFoldDB" id="A0A174A4K7"/>
<keyword evidence="9 10" id="KW-0472">Membrane</keyword>
<evidence type="ECO:0000256" key="2">
    <source>
        <dbReference type="ARBA" id="ARBA00006742"/>
    </source>
</evidence>
<dbReference type="Proteomes" id="UP000095787">
    <property type="component" value="Unassembled WGS sequence"/>
</dbReference>
<keyword evidence="8" id="KW-0811">Translocation</keyword>
<evidence type="ECO:0000256" key="8">
    <source>
        <dbReference type="ARBA" id="ARBA00023010"/>
    </source>
</evidence>
<keyword evidence="3" id="KW-0813">Transport</keyword>
<evidence type="ECO:0000256" key="10">
    <source>
        <dbReference type="SAM" id="Phobius"/>
    </source>
</evidence>
<dbReference type="Proteomes" id="UP000292665">
    <property type="component" value="Unassembled WGS sequence"/>
</dbReference>
<dbReference type="Pfam" id="PF02699">
    <property type="entry name" value="YajC"/>
    <property type="match status" value="1"/>
</dbReference>
<dbReference type="EMBL" id="CYZO01000009">
    <property type="protein sequence ID" value="CUN82456.1"/>
    <property type="molecule type" value="Genomic_DNA"/>
</dbReference>
<evidence type="ECO:0000256" key="5">
    <source>
        <dbReference type="ARBA" id="ARBA00022692"/>
    </source>
</evidence>
<keyword evidence="5 10" id="KW-0812">Transmembrane</keyword>
<evidence type="ECO:0000313" key="13">
    <source>
        <dbReference type="Proteomes" id="UP000095787"/>
    </source>
</evidence>
<gene>
    <name evidence="12" type="primary">yajC</name>
    <name evidence="12" type="ORF">EAI93_00665</name>
    <name evidence="11" type="ORF">ERS852456_00905</name>
</gene>
<dbReference type="GeneID" id="97329134"/>
<name>A0A174A4K7_9FIRM</name>
<dbReference type="GO" id="GO:0015031">
    <property type="term" value="P:protein transport"/>
    <property type="evidence" value="ECO:0007669"/>
    <property type="project" value="UniProtKB-KW"/>
</dbReference>
<evidence type="ECO:0000256" key="4">
    <source>
        <dbReference type="ARBA" id="ARBA00022475"/>
    </source>
</evidence>
<evidence type="ECO:0000256" key="6">
    <source>
        <dbReference type="ARBA" id="ARBA00022927"/>
    </source>
</evidence>
<evidence type="ECO:0000313" key="14">
    <source>
        <dbReference type="Proteomes" id="UP000292665"/>
    </source>
</evidence>
<comment type="similarity">
    <text evidence="2">Belongs to the YajC family.</text>
</comment>
<comment type="subcellular location">
    <subcellularLocation>
        <location evidence="1">Cell membrane</location>
        <topology evidence="1">Single-pass membrane protein</topology>
    </subcellularLocation>
</comment>
<evidence type="ECO:0000256" key="3">
    <source>
        <dbReference type="ARBA" id="ARBA00022448"/>
    </source>
</evidence>
<dbReference type="RefSeq" id="WP_004845576.1">
    <property type="nucleotide sequence ID" value="NZ_AP028249.1"/>
</dbReference>
<sequence length="95" mass="10425">MAINSEVIIWTCVTVAVLVGICAIVLIAMSSRNMKKNREAMRDLQGAIKVGARIMFAGGIYGKIVKIKNDVIDVEINKSTVIQISRYSIQNVITD</sequence>
<organism evidence="11 13">
    <name type="scientific">[Ruminococcus] torques</name>
    <dbReference type="NCBI Taxonomy" id="33039"/>
    <lineage>
        <taxon>Bacteria</taxon>
        <taxon>Bacillati</taxon>
        <taxon>Bacillota</taxon>
        <taxon>Clostridia</taxon>
        <taxon>Lachnospirales</taxon>
        <taxon>Lachnospiraceae</taxon>
        <taxon>Mediterraneibacter</taxon>
    </lineage>
</organism>
<evidence type="ECO:0000256" key="7">
    <source>
        <dbReference type="ARBA" id="ARBA00022989"/>
    </source>
</evidence>
<reference evidence="12 14" key="2">
    <citation type="journal article" date="2019" name="Science, e1252229">
        <title>Invertible promoters mediate bacterial phase variation, antibiotic resistance, and host adaptation in the gut.</title>
        <authorList>
            <person name="Jiang X."/>
            <person name="Hall A.B."/>
            <person name="Arthur T.D."/>
            <person name="Plichta D.R."/>
            <person name="Covington C.T."/>
            <person name="Poyet M."/>
            <person name="Crothers J."/>
            <person name="Moses P.L."/>
            <person name="Tolonen A.C."/>
            <person name="Vlamakis H."/>
            <person name="Alm E.J."/>
            <person name="Xavier R.J."/>
        </authorList>
    </citation>
    <scope>NUCLEOTIDE SEQUENCE [LARGE SCALE GENOMIC DNA]</scope>
    <source>
        <strain evidence="12">Aa_0143</strain>
        <strain evidence="14">aa_0143</strain>
    </source>
</reference>
<proteinExistence type="inferred from homology"/>
<evidence type="ECO:0000256" key="1">
    <source>
        <dbReference type="ARBA" id="ARBA00004162"/>
    </source>
</evidence>
<keyword evidence="7 10" id="KW-1133">Transmembrane helix</keyword>
<evidence type="ECO:0000313" key="11">
    <source>
        <dbReference type="EMBL" id="CUN82456.1"/>
    </source>
</evidence>
<dbReference type="InterPro" id="IPR003849">
    <property type="entry name" value="Preprotein_translocase_YajC"/>
</dbReference>
<feature type="transmembrane region" description="Helical" evidence="10">
    <location>
        <begin position="7"/>
        <end position="29"/>
    </location>
</feature>
<keyword evidence="6" id="KW-0653">Protein transport</keyword>
<dbReference type="GO" id="GO:0005886">
    <property type="term" value="C:plasma membrane"/>
    <property type="evidence" value="ECO:0007669"/>
    <property type="project" value="UniProtKB-SubCell"/>
</dbReference>
<protein>
    <submittedName>
        <fullName evidence="11">Preprotein translocase subunit YajC</fullName>
    </submittedName>
</protein>
<dbReference type="SMART" id="SM01323">
    <property type="entry name" value="YajC"/>
    <property type="match status" value="1"/>
</dbReference>
<evidence type="ECO:0000256" key="9">
    <source>
        <dbReference type="ARBA" id="ARBA00023136"/>
    </source>
</evidence>
<accession>A0A174A4K7</accession>
<dbReference type="PANTHER" id="PTHR33909">
    <property type="entry name" value="SEC TRANSLOCON ACCESSORY COMPLEX SUBUNIT YAJC"/>
    <property type="match status" value="1"/>
</dbReference>
<dbReference type="EMBL" id="RCYR01000001">
    <property type="protein sequence ID" value="RYS82253.1"/>
    <property type="molecule type" value="Genomic_DNA"/>
</dbReference>
<reference evidence="11 13" key="1">
    <citation type="submission" date="2015-09" db="EMBL/GenBank/DDBJ databases">
        <authorList>
            <consortium name="Pathogen Informatics"/>
        </authorList>
    </citation>
    <scope>NUCLEOTIDE SEQUENCE [LARGE SCALE GENOMIC DNA]</scope>
    <source>
        <strain evidence="11 13">2789STDY5834841</strain>
    </source>
</reference>
<keyword evidence="4" id="KW-1003">Cell membrane</keyword>
<dbReference type="PANTHER" id="PTHR33909:SF1">
    <property type="entry name" value="SEC TRANSLOCON ACCESSORY COMPLEX SUBUNIT YAJC"/>
    <property type="match status" value="1"/>
</dbReference>
<dbReference type="NCBIfam" id="TIGR00739">
    <property type="entry name" value="yajC"/>
    <property type="match status" value="1"/>
</dbReference>
<evidence type="ECO:0000313" key="12">
    <source>
        <dbReference type="EMBL" id="RYS82253.1"/>
    </source>
</evidence>